<dbReference type="AlphaFoldDB" id="A0A4V6D629"/>
<dbReference type="Gramene" id="TKW12776">
    <property type="protein sequence ID" value="TKW12776"/>
    <property type="gene ID" value="SEVIR_5G056700v2"/>
</dbReference>
<evidence type="ECO:0000256" key="1">
    <source>
        <dbReference type="SAM" id="MobiDB-lite"/>
    </source>
</evidence>
<gene>
    <name evidence="2" type="ORF">SEVIR_5G056700v2</name>
</gene>
<evidence type="ECO:0000313" key="2">
    <source>
        <dbReference type="EMBL" id="TKW12776.1"/>
    </source>
</evidence>
<evidence type="ECO:0000313" key="3">
    <source>
        <dbReference type="Proteomes" id="UP000298652"/>
    </source>
</evidence>
<feature type="compositionally biased region" description="Polar residues" evidence="1">
    <location>
        <begin position="34"/>
        <end position="44"/>
    </location>
</feature>
<sequence>MWCPIWQYPIIKKEKEYYKHDPKRTKPSVHVARSSDQSTPVKVTQKQKHPHARYDLSSRRSPPRAHPVGRRPPPPVGASPAPHGTRPSAAPRDKRAGTSARPCLFGGGARLMRRAQRVWRPATPARLGISLPFSSEKSCRSFCQRPLAAMLLVVRVGTR</sequence>
<reference evidence="2" key="1">
    <citation type="submission" date="2019-03" db="EMBL/GenBank/DDBJ databases">
        <title>WGS assembly of Setaria viridis.</title>
        <authorList>
            <person name="Huang P."/>
            <person name="Jenkins J."/>
            <person name="Grimwood J."/>
            <person name="Barry K."/>
            <person name="Healey A."/>
            <person name="Mamidi S."/>
            <person name="Sreedasyam A."/>
            <person name="Shu S."/>
            <person name="Feldman M."/>
            <person name="Wu J."/>
            <person name="Yu Y."/>
            <person name="Chen C."/>
            <person name="Johnson J."/>
            <person name="Rokhsar D."/>
            <person name="Baxter I."/>
            <person name="Schmutz J."/>
            <person name="Brutnell T."/>
            <person name="Kellogg E."/>
        </authorList>
    </citation>
    <scope>NUCLEOTIDE SEQUENCE [LARGE SCALE GENOMIC DNA]</scope>
</reference>
<keyword evidence="3" id="KW-1185">Reference proteome</keyword>
<protein>
    <submittedName>
        <fullName evidence="2">Uncharacterized protein</fullName>
    </submittedName>
</protein>
<dbReference type="Proteomes" id="UP000298652">
    <property type="component" value="Chromosome 5"/>
</dbReference>
<feature type="region of interest" description="Disordered" evidence="1">
    <location>
        <begin position="16"/>
        <end position="105"/>
    </location>
</feature>
<name>A0A4V6D629_SETVI</name>
<accession>A0A4V6D629</accession>
<organism evidence="2 3">
    <name type="scientific">Setaria viridis</name>
    <name type="common">Green bristlegrass</name>
    <name type="synonym">Setaria italica subsp. viridis</name>
    <dbReference type="NCBI Taxonomy" id="4556"/>
    <lineage>
        <taxon>Eukaryota</taxon>
        <taxon>Viridiplantae</taxon>
        <taxon>Streptophyta</taxon>
        <taxon>Embryophyta</taxon>
        <taxon>Tracheophyta</taxon>
        <taxon>Spermatophyta</taxon>
        <taxon>Magnoliopsida</taxon>
        <taxon>Liliopsida</taxon>
        <taxon>Poales</taxon>
        <taxon>Poaceae</taxon>
        <taxon>PACMAD clade</taxon>
        <taxon>Panicoideae</taxon>
        <taxon>Panicodae</taxon>
        <taxon>Paniceae</taxon>
        <taxon>Cenchrinae</taxon>
        <taxon>Setaria</taxon>
    </lineage>
</organism>
<proteinExistence type="predicted"/>
<dbReference type="EMBL" id="CM016556">
    <property type="protein sequence ID" value="TKW12776.1"/>
    <property type="molecule type" value="Genomic_DNA"/>
</dbReference>